<organism evidence="1 2">
    <name type="scientific">Kibdelosporangium phytohabitans</name>
    <dbReference type="NCBI Taxonomy" id="860235"/>
    <lineage>
        <taxon>Bacteria</taxon>
        <taxon>Bacillati</taxon>
        <taxon>Actinomycetota</taxon>
        <taxon>Actinomycetes</taxon>
        <taxon>Pseudonocardiales</taxon>
        <taxon>Pseudonocardiaceae</taxon>
        <taxon>Kibdelosporangium</taxon>
    </lineage>
</organism>
<dbReference type="OrthoDB" id="3632511at2"/>
<proteinExistence type="predicted"/>
<protein>
    <submittedName>
        <fullName evidence="1">Uncharacterized protein</fullName>
    </submittedName>
</protein>
<name>A0A0N9I7Z2_9PSEU</name>
<reference evidence="1 2" key="1">
    <citation type="submission" date="2015-07" db="EMBL/GenBank/DDBJ databases">
        <title>Genome sequencing of Kibdelosporangium phytohabitans.</title>
        <authorList>
            <person name="Qin S."/>
            <person name="Xing K."/>
        </authorList>
    </citation>
    <scope>NUCLEOTIDE SEQUENCE [LARGE SCALE GENOMIC DNA]</scope>
    <source>
        <strain evidence="1 2">KLBMP1111</strain>
    </source>
</reference>
<sequence length="194" mass="21070">MLFTIGLAVPANAVEHGRITGKFDGSTGGVRILLTDTKGNSASGSVFPDSAGRYRFDKVAPGDYHIRYIWKDETDQWFPGQIKRQLAKVVQVRAGEEFVADDTELKPGSVRATITDAVTGKPIKGACVWMTKAPYSRSLCSGEDGVARFSRLRAWNWNFVANTLVGGYVAGYVDNVDVLPEVTTDLAISLTPKP</sequence>
<keyword evidence="2" id="KW-1185">Reference proteome</keyword>
<dbReference type="Gene3D" id="2.60.40.1120">
    <property type="entry name" value="Carboxypeptidase-like, regulatory domain"/>
    <property type="match status" value="2"/>
</dbReference>
<evidence type="ECO:0000313" key="2">
    <source>
        <dbReference type="Proteomes" id="UP000063699"/>
    </source>
</evidence>
<dbReference type="SUPFAM" id="SSF117074">
    <property type="entry name" value="Hypothetical protein PA1324"/>
    <property type="match status" value="1"/>
</dbReference>
<accession>A0A0N9I7Z2</accession>
<dbReference type="EMBL" id="CP012752">
    <property type="protein sequence ID" value="ALG12300.1"/>
    <property type="molecule type" value="Genomic_DNA"/>
</dbReference>
<dbReference type="KEGG" id="kphy:AOZ06_40445"/>
<dbReference type="STRING" id="860235.AOZ06_40445"/>
<dbReference type="AlphaFoldDB" id="A0A0N9I7Z2"/>
<dbReference type="RefSeq" id="WP_054294195.1">
    <property type="nucleotide sequence ID" value="NZ_CP012752.1"/>
</dbReference>
<gene>
    <name evidence="1" type="ORF">AOZ06_40445</name>
</gene>
<dbReference type="Proteomes" id="UP000063699">
    <property type="component" value="Chromosome"/>
</dbReference>
<evidence type="ECO:0000313" key="1">
    <source>
        <dbReference type="EMBL" id="ALG12300.1"/>
    </source>
</evidence>